<name>A0A6H5HN95_9HEMI</name>
<dbReference type="Proteomes" id="UP000479000">
    <property type="component" value="Unassembled WGS sequence"/>
</dbReference>
<reference evidence="1 2" key="1">
    <citation type="submission" date="2020-02" db="EMBL/GenBank/DDBJ databases">
        <authorList>
            <person name="Ferguson B K."/>
        </authorList>
    </citation>
    <scope>NUCLEOTIDE SEQUENCE [LARGE SCALE GENOMIC DNA]</scope>
</reference>
<sequence length="55" mass="6434">MFLLLGTDYCTNAFDCISRFDVTFRIRPRREGPCNYYNRLGCLRPKQPQQPTSSS</sequence>
<evidence type="ECO:0000313" key="2">
    <source>
        <dbReference type="Proteomes" id="UP000479000"/>
    </source>
</evidence>
<dbReference type="AlphaFoldDB" id="A0A6H5HN95"/>
<gene>
    <name evidence="1" type="ORF">NTEN_LOCUS22630</name>
</gene>
<protein>
    <submittedName>
        <fullName evidence="1">Uncharacterized protein</fullName>
    </submittedName>
</protein>
<proteinExistence type="predicted"/>
<organism evidence="1 2">
    <name type="scientific">Nesidiocoris tenuis</name>
    <dbReference type="NCBI Taxonomy" id="355587"/>
    <lineage>
        <taxon>Eukaryota</taxon>
        <taxon>Metazoa</taxon>
        <taxon>Ecdysozoa</taxon>
        <taxon>Arthropoda</taxon>
        <taxon>Hexapoda</taxon>
        <taxon>Insecta</taxon>
        <taxon>Pterygota</taxon>
        <taxon>Neoptera</taxon>
        <taxon>Paraneoptera</taxon>
        <taxon>Hemiptera</taxon>
        <taxon>Heteroptera</taxon>
        <taxon>Panheteroptera</taxon>
        <taxon>Cimicomorpha</taxon>
        <taxon>Miridae</taxon>
        <taxon>Dicyphina</taxon>
        <taxon>Nesidiocoris</taxon>
    </lineage>
</organism>
<evidence type="ECO:0000313" key="1">
    <source>
        <dbReference type="EMBL" id="CAB0018917.1"/>
    </source>
</evidence>
<keyword evidence="2" id="KW-1185">Reference proteome</keyword>
<dbReference type="EMBL" id="CADCXU010033505">
    <property type="protein sequence ID" value="CAB0018917.1"/>
    <property type="molecule type" value="Genomic_DNA"/>
</dbReference>
<feature type="non-terminal residue" evidence="1">
    <location>
        <position position="55"/>
    </location>
</feature>
<accession>A0A6H5HN95</accession>